<keyword evidence="2" id="KW-1133">Transmembrane helix</keyword>
<feature type="region of interest" description="Disordered" evidence="1">
    <location>
        <begin position="1"/>
        <end position="23"/>
    </location>
</feature>
<evidence type="ECO:0000313" key="3">
    <source>
        <dbReference type="EMBL" id="QDP82571.1"/>
    </source>
</evidence>
<dbReference type="EMBL" id="CP041695">
    <property type="protein sequence ID" value="QDP82571.1"/>
    <property type="molecule type" value="Genomic_DNA"/>
</dbReference>
<accession>A0A516NUP0</accession>
<feature type="transmembrane region" description="Helical" evidence="2">
    <location>
        <begin position="39"/>
        <end position="57"/>
    </location>
</feature>
<name>A0A516NUP0_9NOCA</name>
<proteinExistence type="predicted"/>
<evidence type="ECO:0000256" key="1">
    <source>
        <dbReference type="SAM" id="MobiDB-lite"/>
    </source>
</evidence>
<sequence>MFAARAPPQVDALPNPPRPQLNQQDNIMRTAPLSHSSRALAAATSVLLIVAALLTISTGTATAAKSCGLEFQPDGRVQVQPPTIWIEVLVICDEPPASHNLTLLLQRRDTDGSWVTQSTQASPAIPNPRLTLRASAECRAGLWRGMVHVTGSLQSNDFTFTDVTTPRLVSTGDC</sequence>
<dbReference type="Proteomes" id="UP000317039">
    <property type="component" value="Chromosome"/>
</dbReference>
<dbReference type="GeneID" id="80336872"/>
<organism evidence="3 4">
    <name type="scientific">Nocardia otitidiscaviarum</name>
    <dbReference type="NCBI Taxonomy" id="1823"/>
    <lineage>
        <taxon>Bacteria</taxon>
        <taxon>Bacillati</taxon>
        <taxon>Actinomycetota</taxon>
        <taxon>Actinomycetes</taxon>
        <taxon>Mycobacteriales</taxon>
        <taxon>Nocardiaceae</taxon>
        <taxon>Nocardia</taxon>
    </lineage>
</organism>
<reference evidence="3 4" key="1">
    <citation type="submission" date="2019-07" db="EMBL/GenBank/DDBJ databases">
        <title>Complete Genome Sequence and Methylome Analysis of Nocardia otitidis-caviarum NEB252.</title>
        <authorList>
            <person name="Fomenkov A."/>
            <person name="Anton B.P."/>
            <person name="Vincze T."/>
            <person name="Roberts R.J."/>
        </authorList>
    </citation>
    <scope>NUCLEOTIDE SEQUENCE [LARGE SCALE GENOMIC DNA]</scope>
    <source>
        <strain evidence="3 4">NEB252</strain>
    </source>
</reference>
<dbReference type="AlphaFoldDB" id="A0A516NUP0"/>
<protein>
    <submittedName>
        <fullName evidence="3">Uncharacterized protein</fullName>
    </submittedName>
</protein>
<dbReference type="RefSeq" id="WP_143983380.1">
    <property type="nucleotide sequence ID" value="NZ_CP041695.1"/>
</dbReference>
<keyword evidence="2" id="KW-0472">Membrane</keyword>
<evidence type="ECO:0000313" key="4">
    <source>
        <dbReference type="Proteomes" id="UP000317039"/>
    </source>
</evidence>
<evidence type="ECO:0000256" key="2">
    <source>
        <dbReference type="SAM" id="Phobius"/>
    </source>
</evidence>
<keyword evidence="2" id="KW-0812">Transmembrane</keyword>
<gene>
    <name evidence="3" type="ORF">FOH10_31450</name>
</gene>
<dbReference type="KEGG" id="nod:FOH10_31450"/>